<accession>A0A4V3JX30</accession>
<dbReference type="Pfam" id="PF26621">
    <property type="entry name" value="DUF8198"/>
    <property type="match status" value="1"/>
</dbReference>
<dbReference type="OrthoDB" id="341324at2"/>
<dbReference type="InterPro" id="IPR058511">
    <property type="entry name" value="DUF8198"/>
</dbReference>
<dbReference type="Proteomes" id="UP000298264">
    <property type="component" value="Unassembled WGS sequence"/>
</dbReference>
<dbReference type="RefSeq" id="WP_135763814.1">
    <property type="nucleotide sequence ID" value="NZ_RQHV01000042.1"/>
</dbReference>
<evidence type="ECO:0000313" key="3">
    <source>
        <dbReference type="Proteomes" id="UP000298264"/>
    </source>
</evidence>
<dbReference type="EMBL" id="RQHV01000042">
    <property type="protein sequence ID" value="TGN11057.1"/>
    <property type="molecule type" value="Genomic_DNA"/>
</dbReference>
<comment type="caution">
    <text evidence="2">The sequence shown here is derived from an EMBL/GenBank/DDBJ whole genome shotgun (WGS) entry which is preliminary data.</text>
</comment>
<organism evidence="2 3">
    <name type="scientific">Leptospira ilyithenensis</name>
    <dbReference type="NCBI Taxonomy" id="2484901"/>
    <lineage>
        <taxon>Bacteria</taxon>
        <taxon>Pseudomonadati</taxon>
        <taxon>Spirochaetota</taxon>
        <taxon>Spirochaetia</taxon>
        <taxon>Leptospirales</taxon>
        <taxon>Leptospiraceae</taxon>
        <taxon>Leptospira</taxon>
    </lineage>
</organism>
<keyword evidence="3" id="KW-1185">Reference proteome</keyword>
<dbReference type="NCBIfam" id="NF047641">
    <property type="entry name" value="FFLEE_fam"/>
    <property type="match status" value="1"/>
</dbReference>
<evidence type="ECO:0000259" key="1">
    <source>
        <dbReference type="Pfam" id="PF26621"/>
    </source>
</evidence>
<reference evidence="2" key="1">
    <citation type="journal article" date="2019" name="PLoS Negl. Trop. Dis.">
        <title>Revisiting the worldwide diversity of Leptospira species in the environment.</title>
        <authorList>
            <person name="Vincent A.T."/>
            <person name="Schiettekatte O."/>
            <person name="Bourhy P."/>
            <person name="Veyrier F.J."/>
            <person name="Picardeau M."/>
        </authorList>
    </citation>
    <scope>NUCLEOTIDE SEQUENCE [LARGE SCALE GENOMIC DNA]</scope>
    <source>
        <strain evidence="2">201400974</strain>
    </source>
</reference>
<gene>
    <name evidence="2" type="ORF">EHS11_07805</name>
</gene>
<feature type="domain" description="DUF8198" evidence="1">
    <location>
        <begin position="7"/>
        <end position="206"/>
    </location>
</feature>
<name>A0A4V3JX30_9LEPT</name>
<dbReference type="AlphaFoldDB" id="A0A4V3JX30"/>
<proteinExistence type="predicted"/>
<protein>
    <recommendedName>
        <fullName evidence="1">DUF8198 domain-containing protein</fullName>
    </recommendedName>
</protein>
<sequence length="215" mass="25809">MKENMSFELKAAREEVVRAQVERFQNFYSSYFNRKETIAMAKFFFETVYNLEGKEEWETLAFNTYAKVKHMMKEGTRESVERLIELNTITDELDIKLGKLLLEHGWKTGTKITEEEYFERFRELGESQSRKKQLEVVLFNLRKFYDLAHRPINSYIMKPAAVMARMLGVYPLFKKVEQGYYGTLPVSQEIFNSFFDEVEKREWEFLFRAFPELEK</sequence>
<dbReference type="InterPro" id="IPR058063">
    <property type="entry name" value="FFLEE_fam"/>
</dbReference>
<evidence type="ECO:0000313" key="2">
    <source>
        <dbReference type="EMBL" id="TGN11057.1"/>
    </source>
</evidence>